<dbReference type="InterPro" id="IPR036869">
    <property type="entry name" value="J_dom_sf"/>
</dbReference>
<comment type="subcellular location">
    <subcellularLocation>
        <location evidence="2">Cytoplasm</location>
    </subcellularLocation>
    <subcellularLocation>
        <location evidence="1">Nucleus</location>
    </subcellularLocation>
</comment>
<keyword evidence="5" id="KW-0539">Nucleus</keyword>
<evidence type="ECO:0000256" key="7">
    <source>
        <dbReference type="SAM" id="MobiDB-lite"/>
    </source>
</evidence>
<feature type="region of interest" description="Disordered" evidence="7">
    <location>
        <begin position="150"/>
        <end position="169"/>
    </location>
</feature>
<evidence type="ECO:0000256" key="6">
    <source>
        <dbReference type="SAM" id="Coils"/>
    </source>
</evidence>
<dbReference type="PANTHER" id="PTHR44313">
    <property type="entry name" value="DNAJ HOMOLOG SUBFAMILY C MEMBER 17"/>
    <property type="match status" value="1"/>
</dbReference>
<evidence type="ECO:0000259" key="8">
    <source>
        <dbReference type="PROSITE" id="PS50076"/>
    </source>
</evidence>
<evidence type="ECO:0000256" key="2">
    <source>
        <dbReference type="ARBA" id="ARBA00004496"/>
    </source>
</evidence>
<dbReference type="GO" id="GO:0000390">
    <property type="term" value="P:spliceosomal complex disassembly"/>
    <property type="evidence" value="ECO:0007669"/>
    <property type="project" value="TreeGrafter"/>
</dbReference>
<proteinExistence type="predicted"/>
<organism evidence="9 10">
    <name type="scientific">Uncinula necator</name>
    <name type="common">Grape powdery mildew</name>
    <dbReference type="NCBI Taxonomy" id="52586"/>
    <lineage>
        <taxon>Eukaryota</taxon>
        <taxon>Fungi</taxon>
        <taxon>Dikarya</taxon>
        <taxon>Ascomycota</taxon>
        <taxon>Pezizomycotina</taxon>
        <taxon>Leotiomycetes</taxon>
        <taxon>Erysiphales</taxon>
        <taxon>Erysiphaceae</taxon>
        <taxon>Erysiphe</taxon>
    </lineage>
</organism>
<feature type="compositionally biased region" description="Polar residues" evidence="7">
    <location>
        <begin position="232"/>
        <end position="241"/>
    </location>
</feature>
<accession>A0A0B1P7Q0</accession>
<dbReference type="PROSITE" id="PS50076">
    <property type="entry name" value="DNAJ_2"/>
    <property type="match status" value="1"/>
</dbReference>
<keyword evidence="3" id="KW-0963">Cytoplasm</keyword>
<dbReference type="Pfam" id="PF00226">
    <property type="entry name" value="DnaJ"/>
    <property type="match status" value="1"/>
</dbReference>
<dbReference type="PANTHER" id="PTHR44313:SF1">
    <property type="entry name" value="DNAJ HOMOLOG SUBFAMILY C MEMBER 17"/>
    <property type="match status" value="1"/>
</dbReference>
<feature type="compositionally biased region" description="Basic and acidic residues" evidence="7">
    <location>
        <begin position="118"/>
        <end position="130"/>
    </location>
</feature>
<dbReference type="STRING" id="52586.A0A0B1P7Q0"/>
<dbReference type="Proteomes" id="UP000030854">
    <property type="component" value="Unassembled WGS sequence"/>
</dbReference>
<dbReference type="GO" id="GO:0005681">
    <property type="term" value="C:spliceosomal complex"/>
    <property type="evidence" value="ECO:0007669"/>
    <property type="project" value="TreeGrafter"/>
</dbReference>
<reference evidence="9 10" key="1">
    <citation type="journal article" date="2014" name="BMC Genomics">
        <title>Adaptive genomic structural variation in the grape powdery mildew pathogen, Erysiphe necator.</title>
        <authorList>
            <person name="Jones L."/>
            <person name="Riaz S."/>
            <person name="Morales-Cruz A."/>
            <person name="Amrine K.C."/>
            <person name="McGuire B."/>
            <person name="Gubler W.D."/>
            <person name="Walker M.A."/>
            <person name="Cantu D."/>
        </authorList>
    </citation>
    <scope>NUCLEOTIDE SEQUENCE [LARGE SCALE GENOMIC DNA]</scope>
    <source>
        <strain evidence="10">c</strain>
    </source>
</reference>
<dbReference type="HOGENOM" id="CLU_073392_0_0_1"/>
<dbReference type="EMBL" id="JNVN01001878">
    <property type="protein sequence ID" value="KHJ32694.1"/>
    <property type="molecule type" value="Genomic_DNA"/>
</dbReference>
<dbReference type="AlphaFoldDB" id="A0A0B1P7Q0"/>
<feature type="coiled-coil region" evidence="6">
    <location>
        <begin position="179"/>
        <end position="209"/>
    </location>
</feature>
<protein>
    <submittedName>
        <fullName evidence="9">Putative pre-mrna-splicing factor cwc23</fullName>
    </submittedName>
</protein>
<dbReference type="CDD" id="cd06257">
    <property type="entry name" value="DnaJ"/>
    <property type="match status" value="1"/>
</dbReference>
<dbReference type="InterPro" id="IPR001623">
    <property type="entry name" value="DnaJ_domain"/>
</dbReference>
<evidence type="ECO:0000313" key="10">
    <source>
        <dbReference type="Proteomes" id="UP000030854"/>
    </source>
</evidence>
<keyword evidence="6" id="KW-0175">Coiled coil</keyword>
<dbReference type="OMA" id="KWELFER"/>
<evidence type="ECO:0000256" key="3">
    <source>
        <dbReference type="ARBA" id="ARBA00022490"/>
    </source>
</evidence>
<dbReference type="GO" id="GO:0005737">
    <property type="term" value="C:cytoplasm"/>
    <property type="evidence" value="ECO:0007669"/>
    <property type="project" value="UniProtKB-SubCell"/>
</dbReference>
<name>A0A0B1P7Q0_UNCNE</name>
<feature type="region of interest" description="Disordered" evidence="7">
    <location>
        <begin position="109"/>
        <end position="130"/>
    </location>
</feature>
<dbReference type="Gene3D" id="1.10.287.110">
    <property type="entry name" value="DnaJ domain"/>
    <property type="match status" value="1"/>
</dbReference>
<feature type="region of interest" description="Disordered" evidence="7">
    <location>
        <begin position="227"/>
        <end position="263"/>
    </location>
</feature>
<dbReference type="PRINTS" id="PR00625">
    <property type="entry name" value="JDOMAIN"/>
</dbReference>
<dbReference type="SUPFAM" id="SSF46565">
    <property type="entry name" value="Chaperone J-domain"/>
    <property type="match status" value="1"/>
</dbReference>
<dbReference type="InterPro" id="IPR052094">
    <property type="entry name" value="Pre-mRNA-splicing_ERAD"/>
</dbReference>
<evidence type="ECO:0000256" key="1">
    <source>
        <dbReference type="ARBA" id="ARBA00004123"/>
    </source>
</evidence>
<keyword evidence="10" id="KW-1185">Reference proteome</keyword>
<evidence type="ECO:0000256" key="5">
    <source>
        <dbReference type="ARBA" id="ARBA00023242"/>
    </source>
</evidence>
<comment type="caution">
    <text evidence="9">The sequence shown here is derived from an EMBL/GenBank/DDBJ whole genome shotgun (WGS) entry which is preliminary data.</text>
</comment>
<evidence type="ECO:0000256" key="4">
    <source>
        <dbReference type="ARBA" id="ARBA00023186"/>
    </source>
</evidence>
<feature type="domain" description="J" evidence="8">
    <location>
        <begin position="15"/>
        <end position="80"/>
    </location>
</feature>
<dbReference type="SMART" id="SM00271">
    <property type="entry name" value="DnaJ"/>
    <property type="match status" value="1"/>
</dbReference>
<evidence type="ECO:0000313" key="9">
    <source>
        <dbReference type="EMBL" id="KHJ32694.1"/>
    </source>
</evidence>
<keyword evidence="4" id="KW-0143">Chaperone</keyword>
<gene>
    <name evidence="9" type="ORF">EV44_g0752</name>
</gene>
<sequence>MANSECKKWLTSDLDFYEILGIEFEACSESELRRAYRKTALKYHPDKVGINFDPEKYEIFQAAYHILSDSSLKSQYDQFRHAKIQKQRANDMFEGKRRRMKEELEAREKNGVPNVNKRSRENEARQMELQPELKRLAEEGRKRRAVREKKMAENAMSSPSPVPLKEGCYSKDAETKVKNMEDDEKIKRLEQKIREAEEAKAKYKLKRKIEKGSPKILVDNESLYNGTRFEEQGNQTSQPIPSISKGIPLDEKSSSAKFSSLPTSYKDDFATTMARLRAAEKARQETS</sequence>